<feature type="signal peptide" evidence="3">
    <location>
        <begin position="1"/>
        <end position="20"/>
    </location>
</feature>
<dbReference type="AlphaFoldDB" id="A0A811KJ90"/>
<feature type="region of interest" description="Disordered" evidence="1">
    <location>
        <begin position="29"/>
        <end position="88"/>
    </location>
</feature>
<keyword evidence="2" id="KW-0812">Transmembrane</keyword>
<feature type="chain" id="PRO_5044131659" evidence="3">
    <location>
        <begin position="21"/>
        <end position="141"/>
    </location>
</feature>
<evidence type="ECO:0000256" key="1">
    <source>
        <dbReference type="SAM" id="MobiDB-lite"/>
    </source>
</evidence>
<keyword evidence="2" id="KW-1133">Transmembrane helix</keyword>
<dbReference type="EMBL" id="CAJFDH010000003">
    <property type="protein sequence ID" value="CAD5215808.1"/>
    <property type="molecule type" value="Genomic_DNA"/>
</dbReference>
<organism evidence="4 5">
    <name type="scientific">Bursaphelenchus okinawaensis</name>
    <dbReference type="NCBI Taxonomy" id="465554"/>
    <lineage>
        <taxon>Eukaryota</taxon>
        <taxon>Metazoa</taxon>
        <taxon>Ecdysozoa</taxon>
        <taxon>Nematoda</taxon>
        <taxon>Chromadorea</taxon>
        <taxon>Rhabditida</taxon>
        <taxon>Tylenchina</taxon>
        <taxon>Tylenchomorpha</taxon>
        <taxon>Aphelenchoidea</taxon>
        <taxon>Aphelenchoididae</taxon>
        <taxon>Bursaphelenchus</taxon>
    </lineage>
</organism>
<evidence type="ECO:0000313" key="4">
    <source>
        <dbReference type="EMBL" id="CAD5215808.1"/>
    </source>
</evidence>
<comment type="caution">
    <text evidence="4">The sequence shown here is derived from an EMBL/GenBank/DDBJ whole genome shotgun (WGS) entry which is preliminary data.</text>
</comment>
<protein>
    <submittedName>
        <fullName evidence="4">Uncharacterized protein</fullName>
    </submittedName>
</protein>
<evidence type="ECO:0000256" key="2">
    <source>
        <dbReference type="SAM" id="Phobius"/>
    </source>
</evidence>
<gene>
    <name evidence="4" type="ORF">BOKJ2_LOCUS6278</name>
</gene>
<keyword evidence="2" id="KW-0472">Membrane</keyword>
<dbReference type="Proteomes" id="UP000614601">
    <property type="component" value="Unassembled WGS sequence"/>
</dbReference>
<sequence length="141" mass="15105">MKYWALIAVSLLLSTTLIKAAAVDDDLEGSAHMENPDDEDFEETSGVPPEKVEPKSSQIQKVNPSQSPDLEKRPTPPPAIVTPEDNGNKQTAGFTLDVTTLAILAGTILLVVLIIVAIVVCCRKKSGAEYTRGTPSNKAYV</sequence>
<accession>A0A811KJ90</accession>
<reference evidence="4" key="1">
    <citation type="submission" date="2020-09" db="EMBL/GenBank/DDBJ databases">
        <authorList>
            <person name="Kikuchi T."/>
        </authorList>
    </citation>
    <scope>NUCLEOTIDE SEQUENCE</scope>
    <source>
        <strain evidence="4">SH1</strain>
    </source>
</reference>
<name>A0A811KJ90_9BILA</name>
<evidence type="ECO:0000256" key="3">
    <source>
        <dbReference type="SAM" id="SignalP"/>
    </source>
</evidence>
<keyword evidence="3" id="KW-0732">Signal</keyword>
<feature type="transmembrane region" description="Helical" evidence="2">
    <location>
        <begin position="101"/>
        <end position="122"/>
    </location>
</feature>
<keyword evidence="5" id="KW-1185">Reference proteome</keyword>
<dbReference type="Proteomes" id="UP000783686">
    <property type="component" value="Unassembled WGS sequence"/>
</dbReference>
<dbReference type="EMBL" id="CAJFCW020000003">
    <property type="protein sequence ID" value="CAG9104811.1"/>
    <property type="molecule type" value="Genomic_DNA"/>
</dbReference>
<proteinExistence type="predicted"/>
<dbReference type="OrthoDB" id="10552991at2759"/>
<evidence type="ECO:0000313" key="5">
    <source>
        <dbReference type="Proteomes" id="UP000614601"/>
    </source>
</evidence>
<feature type="compositionally biased region" description="Polar residues" evidence="1">
    <location>
        <begin position="55"/>
        <end position="68"/>
    </location>
</feature>